<reference evidence="2 4" key="1">
    <citation type="submission" date="2017-01" db="EMBL/GenBank/DDBJ databases">
        <authorList>
            <person name="Mah S.A."/>
            <person name="Swanson W.J."/>
            <person name="Moy G.W."/>
            <person name="Vacquier V.D."/>
        </authorList>
    </citation>
    <scope>NUCLEOTIDE SEQUENCE [LARGE SCALE GENOMIC DNA]</scope>
    <source>
        <strain evidence="2 4">GSMNP</strain>
    </source>
</reference>
<dbReference type="AlphaFoldDB" id="A0A1R1WZV2"/>
<proteinExistence type="predicted"/>
<feature type="compositionally biased region" description="Polar residues" evidence="1">
    <location>
        <begin position="1"/>
        <end position="20"/>
    </location>
</feature>
<dbReference type="EMBL" id="LSSN01005665">
    <property type="protein sequence ID" value="OMJ08848.1"/>
    <property type="molecule type" value="Genomic_DNA"/>
</dbReference>
<comment type="caution">
    <text evidence="2">The sequence shown here is derived from an EMBL/GenBank/DDBJ whole genome shotgun (WGS) entry which is preliminary data.</text>
</comment>
<evidence type="ECO:0000313" key="4">
    <source>
        <dbReference type="Proteomes" id="UP000187283"/>
    </source>
</evidence>
<dbReference type="EMBL" id="LSSN01005948">
    <property type="protein sequence ID" value="OMJ07867.1"/>
    <property type="molecule type" value="Genomic_DNA"/>
</dbReference>
<sequence>MKKASLHTQTSSLNRATSGSKKLAESIRGILPAAKPTESAKERAKRILNSQKLAIVEYEHQQVEIEDTIKNLSTLFTK</sequence>
<dbReference type="OrthoDB" id="5554884at2759"/>
<organism evidence="2 4">
    <name type="scientific">Smittium culicis</name>
    <dbReference type="NCBI Taxonomy" id="133412"/>
    <lineage>
        <taxon>Eukaryota</taxon>
        <taxon>Fungi</taxon>
        <taxon>Fungi incertae sedis</taxon>
        <taxon>Zoopagomycota</taxon>
        <taxon>Kickxellomycotina</taxon>
        <taxon>Harpellomycetes</taxon>
        <taxon>Harpellales</taxon>
        <taxon>Legeriomycetaceae</taxon>
        <taxon>Smittium</taxon>
    </lineage>
</organism>
<protein>
    <submittedName>
        <fullName evidence="2">Uncharacterized protein</fullName>
    </submittedName>
</protein>
<accession>A0A1R1WZV2</accession>
<keyword evidence="4" id="KW-1185">Reference proteome</keyword>
<dbReference type="Proteomes" id="UP000187283">
    <property type="component" value="Unassembled WGS sequence"/>
</dbReference>
<feature type="region of interest" description="Disordered" evidence="1">
    <location>
        <begin position="1"/>
        <end position="23"/>
    </location>
</feature>
<gene>
    <name evidence="3" type="ORF">AYI70_g11282</name>
    <name evidence="2" type="ORF">AYI70_g11912</name>
</gene>
<evidence type="ECO:0000313" key="2">
    <source>
        <dbReference type="EMBL" id="OMJ07867.1"/>
    </source>
</evidence>
<evidence type="ECO:0000313" key="3">
    <source>
        <dbReference type="EMBL" id="OMJ08848.1"/>
    </source>
</evidence>
<evidence type="ECO:0000256" key="1">
    <source>
        <dbReference type="SAM" id="MobiDB-lite"/>
    </source>
</evidence>
<name>A0A1R1WZV2_9FUNG</name>